<dbReference type="Gene3D" id="2.130.10.10">
    <property type="entry name" value="YVTN repeat-like/Quinoprotein amine dehydrogenase"/>
    <property type="match status" value="1"/>
</dbReference>
<feature type="compositionally biased region" description="Basic and acidic residues" evidence="4">
    <location>
        <begin position="448"/>
        <end position="473"/>
    </location>
</feature>
<dbReference type="Pfam" id="PF21032">
    <property type="entry name" value="PROPPIN"/>
    <property type="match status" value="1"/>
</dbReference>
<proteinExistence type="inferred from homology"/>
<dbReference type="InterPro" id="IPR048720">
    <property type="entry name" value="PROPPIN"/>
</dbReference>
<evidence type="ECO:0000256" key="4">
    <source>
        <dbReference type="SAM" id="MobiDB-lite"/>
    </source>
</evidence>
<dbReference type="AlphaFoldDB" id="A0A086PIC0"/>
<comment type="caution">
    <text evidence="5">The sequence shown here is derived from an EMBL/GenBank/DDBJ whole genome shotgun (WGS) entry which is preliminary data.</text>
</comment>
<keyword evidence="2" id="KW-0677">Repeat</keyword>
<comment type="similarity">
    <text evidence="3">Belongs to the WD repeat PROPPIN family.</text>
</comment>
<feature type="compositionally biased region" description="Basic and acidic residues" evidence="4">
    <location>
        <begin position="42"/>
        <end position="58"/>
    </location>
</feature>
<evidence type="ECO:0000313" key="6">
    <source>
        <dbReference type="Proteomes" id="UP000028840"/>
    </source>
</evidence>
<accession>A0A086PIC0</accession>
<dbReference type="EMBL" id="AEYJ02001714">
    <property type="protein sequence ID" value="KFH00102.1"/>
    <property type="molecule type" value="Genomic_DNA"/>
</dbReference>
<feature type="compositionally biased region" description="Low complexity" evidence="4">
    <location>
        <begin position="239"/>
        <end position="262"/>
    </location>
</feature>
<dbReference type="VEuPathDB" id="ToxoDB:TGVAND_220160"/>
<feature type="region of interest" description="Disordered" evidence="4">
    <location>
        <begin position="32"/>
        <end position="58"/>
    </location>
</feature>
<feature type="region of interest" description="Disordered" evidence="4">
    <location>
        <begin position="304"/>
        <end position="329"/>
    </location>
</feature>
<dbReference type="InterPro" id="IPR036322">
    <property type="entry name" value="WD40_repeat_dom_sf"/>
</dbReference>
<dbReference type="OrthoDB" id="1667587at2759"/>
<feature type="region of interest" description="Disordered" evidence="4">
    <location>
        <begin position="239"/>
        <end position="272"/>
    </location>
</feature>
<dbReference type="InterPro" id="IPR015943">
    <property type="entry name" value="WD40/YVTN_repeat-like_dom_sf"/>
</dbReference>
<dbReference type="InterPro" id="IPR001680">
    <property type="entry name" value="WD40_rpt"/>
</dbReference>
<dbReference type="SMART" id="SM00320">
    <property type="entry name" value="WD40"/>
    <property type="match status" value="3"/>
</dbReference>
<reference evidence="5 6" key="2">
    <citation type="journal article" date="2015" name="Eukaryot. Cell">
        <title>Genetic mapping reveals that sinefungin resistance in Toxoplasma gondii is controlled by a putative amino acid transporter locus that can be used as a negative selectable marker.</title>
        <authorList>
            <person name="Behnke M.S."/>
            <person name="Khan A."/>
            <person name="Sibley L.D."/>
        </authorList>
    </citation>
    <scope>NUCLEOTIDE SEQUENCE [LARGE SCALE GENOMIC DNA]</scope>
    <source>
        <strain evidence="5 6">VAND</strain>
    </source>
</reference>
<evidence type="ECO:0000256" key="2">
    <source>
        <dbReference type="ARBA" id="ARBA00022737"/>
    </source>
</evidence>
<organism evidence="5 6">
    <name type="scientific">Toxoplasma gondii VAND</name>
    <dbReference type="NCBI Taxonomy" id="933077"/>
    <lineage>
        <taxon>Eukaryota</taxon>
        <taxon>Sar</taxon>
        <taxon>Alveolata</taxon>
        <taxon>Apicomplexa</taxon>
        <taxon>Conoidasida</taxon>
        <taxon>Coccidia</taxon>
        <taxon>Eucoccidiorida</taxon>
        <taxon>Eimeriorina</taxon>
        <taxon>Sarcocystidae</taxon>
        <taxon>Toxoplasma</taxon>
    </lineage>
</organism>
<sequence>MRRLFVSSVPGEKPGASERVFAPLFSPSSAPFGALGQATEGAGRDSRGDTTHSPEGRKEEVKSICFNQDASCIAVATTRGFCIYTTDPVQKTFSRDLRRDFRASAQASDPSSSRGEGGLLIVEMLYTCNILALVGEGPGAAQWLRREQGNETETRWCRDVCVLWDDRQEKAVVQLQFHSPIRGVQMLKEVLIVILTEKVCVYRLRDLLLLDTVATAPNPSAVCACASLQSAAVPVSSASASSSPSLSSSTSSSRAAPASAGSAGRGDTQSDRAPSSQVLVACPALQTGRVQLLIYGEDTRRSFSRQDSAGSSQASCDSERSSRSSFSQSDNGIGTGAAALISSLSICAHSNDLAFLCLSPDGQLLGTASSRGTLLRVFDPRTGDFLLEFRRGSNPARITSMAFSPCCGFLAACSSTGTTHLYKLAASWTGGEQKRSRERYRALGGTRSAEEKADVGAAQKPDRRAEEANAEPEKDALKASLQFFEKLSPYFHTEWSFAQWRLPSKDCAAICAFSQNLPNTLFVVSAEGSFFQLRFDPLSGGAMTKLHAERLEAF</sequence>
<evidence type="ECO:0000256" key="3">
    <source>
        <dbReference type="ARBA" id="ARBA00025740"/>
    </source>
</evidence>
<feature type="region of interest" description="Disordered" evidence="4">
    <location>
        <begin position="439"/>
        <end position="473"/>
    </location>
</feature>
<dbReference type="PANTHER" id="PTHR11227">
    <property type="entry name" value="WD-REPEAT PROTEIN INTERACTING WITH PHOSPHOINOSIDES WIPI -RELATED"/>
    <property type="match status" value="1"/>
</dbReference>
<name>A0A086PIC0_TOXGO</name>
<reference evidence="5 6" key="1">
    <citation type="submission" date="2014-08" db="EMBL/GenBank/DDBJ databases">
        <authorList>
            <person name="Sibley D."/>
            <person name="Venepally P."/>
            <person name="Karamycheva S."/>
            <person name="Hadjithomas M."/>
            <person name="Khan A."/>
            <person name="Brunk B."/>
            <person name="Roos D."/>
            <person name="Caler E."/>
            <person name="Lorenzi H."/>
        </authorList>
    </citation>
    <scope>NUCLEOTIDE SEQUENCE [LARGE SCALE GENOMIC DNA]</scope>
    <source>
        <strain evidence="5 6">VAND</strain>
    </source>
</reference>
<dbReference type="SUPFAM" id="SSF50978">
    <property type="entry name" value="WD40 repeat-like"/>
    <property type="match status" value="1"/>
</dbReference>
<keyword evidence="1" id="KW-0853">WD repeat</keyword>
<dbReference type="GO" id="GO:0005737">
    <property type="term" value="C:cytoplasm"/>
    <property type="evidence" value="ECO:0007669"/>
    <property type="project" value="UniProtKB-ARBA"/>
</dbReference>
<protein>
    <submittedName>
        <fullName evidence="5">WD domain-containing protein</fullName>
    </submittedName>
</protein>
<evidence type="ECO:0000313" key="5">
    <source>
        <dbReference type="EMBL" id="KFH00102.1"/>
    </source>
</evidence>
<dbReference type="Proteomes" id="UP000028840">
    <property type="component" value="Unassembled WGS sequence"/>
</dbReference>
<evidence type="ECO:0000256" key="1">
    <source>
        <dbReference type="ARBA" id="ARBA00022574"/>
    </source>
</evidence>
<gene>
    <name evidence="5" type="ORF">TGVAND_220160</name>
</gene>